<evidence type="ECO:0000256" key="3">
    <source>
        <dbReference type="PROSITE-ProRule" id="PRU00284"/>
    </source>
</evidence>
<dbReference type="STRING" id="656914.SAMN00017405_1357"/>
<dbReference type="PROSITE" id="PS50111">
    <property type="entry name" value="CHEMOTAXIS_TRANSDUC_2"/>
    <property type="match status" value="1"/>
</dbReference>
<gene>
    <name evidence="5" type="ORF">SAMN00017405_1357</name>
</gene>
<dbReference type="PANTHER" id="PTHR32089:SF112">
    <property type="entry name" value="LYSOZYME-LIKE PROTEIN-RELATED"/>
    <property type="match status" value="1"/>
</dbReference>
<evidence type="ECO:0000256" key="1">
    <source>
        <dbReference type="ARBA" id="ARBA00023224"/>
    </source>
</evidence>
<accession>A0A1W1VBL2</accession>
<dbReference type="InterPro" id="IPR004090">
    <property type="entry name" value="Chemotax_Me-accpt_rcpt"/>
</dbReference>
<dbReference type="InterPro" id="IPR004089">
    <property type="entry name" value="MCPsignal_dom"/>
</dbReference>
<dbReference type="InterPro" id="IPR025991">
    <property type="entry name" value="Chemoreceptor_zinc-bind_dom"/>
</dbReference>
<dbReference type="Pfam" id="PF00015">
    <property type="entry name" value="MCPsignal"/>
    <property type="match status" value="1"/>
</dbReference>
<evidence type="ECO:0000259" key="4">
    <source>
        <dbReference type="PROSITE" id="PS50111"/>
    </source>
</evidence>
<proteinExistence type="inferred from homology"/>
<dbReference type="Gene3D" id="1.20.120.30">
    <property type="entry name" value="Aspartate receptor, ligand-binding domain"/>
    <property type="match status" value="1"/>
</dbReference>
<dbReference type="GO" id="GO:0016020">
    <property type="term" value="C:membrane"/>
    <property type="evidence" value="ECO:0007669"/>
    <property type="project" value="InterPro"/>
</dbReference>
<sequence length="475" mass="53295">MLDIQIAPKGEEIMFGFKSKNTEVKEQRMQNLLNKDIILKAITELANGKPNYLKGEDLGCPETAKMWNSLIDSMVTEKRKNATNINKLLQQVTRMDIINDMIKSVNNQASSLHSMVASSEELSASIEEVTGISQEIASHTHITRNNVETGVVNIEKAMDFVIDSFEEIKIINTEMNQVEQKTEAINQIIDIVKNIANQTNLLALNAAIEAARAGEHGRGFAVVADEVRELADRTKVSVEQVQKDIKELQGAIDLSVKRINSTSAQLESGKTLVNDTIVTIQGINDSIQEIDKTVNQVAANAEEQAAVTESFTEGTVDISNESDYLAKTCRDTGLAIYEVSKDLDKFRLDLIQNRNFLKDADMMEVYKTDHLLWRWRVYNMLLGFEKVDVNVVSDYKNCGLGKWYYGIECDKIRHINAVKQMEKPHIELHQAAKDAAIAFNNGDIAEAERSLARMDECSVIVFGYIDEIKKVLMKD</sequence>
<dbReference type="EMBL" id="FWWT01000017">
    <property type="protein sequence ID" value="SMB90748.1"/>
    <property type="molecule type" value="Genomic_DNA"/>
</dbReference>
<dbReference type="SUPFAM" id="SSF58104">
    <property type="entry name" value="Methyl-accepting chemotaxis protein (MCP) signaling domain"/>
    <property type="match status" value="1"/>
</dbReference>
<protein>
    <submittedName>
        <fullName evidence="5">Methyl-accepting chemotaxis protein</fullName>
    </submittedName>
</protein>
<name>A0A1W1VBL2_DESTI</name>
<dbReference type="AlphaFoldDB" id="A0A1W1VBL2"/>
<dbReference type="GO" id="GO:0006935">
    <property type="term" value="P:chemotaxis"/>
    <property type="evidence" value="ECO:0007669"/>
    <property type="project" value="InterPro"/>
</dbReference>
<dbReference type="Pfam" id="PF13682">
    <property type="entry name" value="CZB"/>
    <property type="match status" value="1"/>
</dbReference>
<reference evidence="5 6" key="1">
    <citation type="submission" date="2017-04" db="EMBL/GenBank/DDBJ databases">
        <authorList>
            <person name="Afonso C.L."/>
            <person name="Miller P.J."/>
            <person name="Scott M.A."/>
            <person name="Spackman E."/>
            <person name="Goraichik I."/>
            <person name="Dimitrov K.M."/>
            <person name="Suarez D.L."/>
            <person name="Swayne D.E."/>
        </authorList>
    </citation>
    <scope>NUCLEOTIDE SEQUENCE [LARGE SCALE GENOMIC DNA]</scope>
    <source>
        <strain evidence="5 6">DSM 11270</strain>
    </source>
</reference>
<evidence type="ECO:0000313" key="6">
    <source>
        <dbReference type="Proteomes" id="UP000192731"/>
    </source>
</evidence>
<comment type="similarity">
    <text evidence="2">Belongs to the methyl-accepting chemotaxis (MCP) protein family.</text>
</comment>
<dbReference type="PRINTS" id="PR00260">
    <property type="entry name" value="CHEMTRNSDUCR"/>
</dbReference>
<dbReference type="Gene3D" id="1.10.287.950">
    <property type="entry name" value="Methyl-accepting chemotaxis protein"/>
    <property type="match status" value="1"/>
</dbReference>
<keyword evidence="1 3" id="KW-0807">Transducer</keyword>
<evidence type="ECO:0000313" key="5">
    <source>
        <dbReference type="EMBL" id="SMB90748.1"/>
    </source>
</evidence>
<dbReference type="GO" id="GO:0004888">
    <property type="term" value="F:transmembrane signaling receptor activity"/>
    <property type="evidence" value="ECO:0007669"/>
    <property type="project" value="InterPro"/>
</dbReference>
<dbReference type="Proteomes" id="UP000192731">
    <property type="component" value="Unassembled WGS sequence"/>
</dbReference>
<organism evidence="5 6">
    <name type="scientific">Desulfonispora thiosulfatigenes DSM 11270</name>
    <dbReference type="NCBI Taxonomy" id="656914"/>
    <lineage>
        <taxon>Bacteria</taxon>
        <taxon>Bacillati</taxon>
        <taxon>Bacillota</taxon>
        <taxon>Clostridia</taxon>
        <taxon>Eubacteriales</taxon>
        <taxon>Peptococcaceae</taxon>
        <taxon>Desulfonispora</taxon>
    </lineage>
</organism>
<dbReference type="SMART" id="SM00283">
    <property type="entry name" value="MA"/>
    <property type="match status" value="1"/>
</dbReference>
<dbReference type="PANTHER" id="PTHR32089">
    <property type="entry name" value="METHYL-ACCEPTING CHEMOTAXIS PROTEIN MCPB"/>
    <property type="match status" value="1"/>
</dbReference>
<dbReference type="CDD" id="cd11386">
    <property type="entry name" value="MCP_signal"/>
    <property type="match status" value="1"/>
</dbReference>
<keyword evidence="6" id="KW-1185">Reference proteome</keyword>
<dbReference type="GO" id="GO:0007165">
    <property type="term" value="P:signal transduction"/>
    <property type="evidence" value="ECO:0007669"/>
    <property type="project" value="UniProtKB-KW"/>
</dbReference>
<feature type="domain" description="Methyl-accepting transducer" evidence="4">
    <location>
        <begin position="98"/>
        <end position="319"/>
    </location>
</feature>
<evidence type="ECO:0000256" key="2">
    <source>
        <dbReference type="ARBA" id="ARBA00029447"/>
    </source>
</evidence>